<keyword evidence="5" id="KW-0067">ATP-binding</keyword>
<dbReference type="InterPro" id="IPR014721">
    <property type="entry name" value="Ribsml_uS5_D2-typ_fold_subgr"/>
</dbReference>
<evidence type="ECO:0000256" key="1">
    <source>
        <dbReference type="ARBA" id="ARBA00008831"/>
    </source>
</evidence>
<dbReference type="InterPro" id="IPR029765">
    <property type="entry name" value="Mev_diP_decarb"/>
</dbReference>
<dbReference type="FunFam" id="3.30.230.10:FF:000072">
    <property type="entry name" value="Diphosphomevalonate decarboxylase"/>
    <property type="match status" value="1"/>
</dbReference>
<evidence type="ECO:0000313" key="12">
    <source>
        <dbReference type="EMBL" id="QDY80603.1"/>
    </source>
</evidence>
<dbReference type="NCBIfam" id="TIGR01240">
    <property type="entry name" value="mevDPdecarb"/>
    <property type="match status" value="1"/>
</dbReference>
<keyword evidence="13" id="KW-1185">Reference proteome</keyword>
<evidence type="ECO:0000256" key="4">
    <source>
        <dbReference type="ARBA" id="ARBA00022741"/>
    </source>
</evidence>
<feature type="domain" description="Mvd1 C-terminal" evidence="9">
    <location>
        <begin position="202"/>
        <end position="332"/>
    </location>
</feature>
<organism evidence="12 13">
    <name type="scientific">Streptomyces qinzhouensis</name>
    <dbReference type="NCBI Taxonomy" id="2599401"/>
    <lineage>
        <taxon>Bacteria</taxon>
        <taxon>Bacillati</taxon>
        <taxon>Actinomycetota</taxon>
        <taxon>Actinomycetes</taxon>
        <taxon>Kitasatosporales</taxon>
        <taxon>Streptomycetaceae</taxon>
        <taxon>Streptomyces</taxon>
    </lineage>
</organism>
<dbReference type="EMBL" id="CP042266">
    <property type="protein sequence ID" value="QDY80603.1"/>
    <property type="molecule type" value="Genomic_DNA"/>
</dbReference>
<dbReference type="RefSeq" id="WP_146478507.1">
    <property type="nucleotide sequence ID" value="NZ_CP042266.1"/>
</dbReference>
<dbReference type="AlphaFoldDB" id="A0A5B8JS38"/>
<gene>
    <name evidence="12" type="primary">mvaD</name>
    <name evidence="11" type="ORF">FQU76_00345</name>
    <name evidence="12" type="ORF">FQU76_33395</name>
</gene>
<dbReference type="InterPro" id="IPR036554">
    <property type="entry name" value="GHMP_kinase_C_sf"/>
</dbReference>
<reference evidence="12 13" key="1">
    <citation type="submission" date="2019-07" db="EMBL/GenBank/DDBJ databases">
        <authorList>
            <person name="Zhu P."/>
        </authorList>
    </citation>
    <scope>NUCLEOTIDE SEQUENCE [LARGE SCALE GENOMIC DNA]</scope>
    <source>
        <strain evidence="12 13">SSL-25</strain>
    </source>
</reference>
<evidence type="ECO:0000313" key="11">
    <source>
        <dbReference type="EMBL" id="QDY75195.1"/>
    </source>
</evidence>
<dbReference type="InterPro" id="IPR053859">
    <property type="entry name" value="MVD-like_N"/>
</dbReference>
<evidence type="ECO:0000256" key="2">
    <source>
        <dbReference type="ARBA" id="ARBA00012296"/>
    </source>
</evidence>
<keyword evidence="3" id="KW-0444">Lipid biosynthesis</keyword>
<dbReference type="EC" id="4.1.1.33" evidence="2"/>
<name>A0A5B8JS38_9ACTN</name>
<dbReference type="Gene3D" id="3.30.230.10">
    <property type="match status" value="1"/>
</dbReference>
<dbReference type="Proteomes" id="UP000320580">
    <property type="component" value="Chromosome"/>
</dbReference>
<dbReference type="Pfam" id="PF22700">
    <property type="entry name" value="MVD-like_N"/>
    <property type="match status" value="1"/>
</dbReference>
<feature type="region of interest" description="Disordered" evidence="8">
    <location>
        <begin position="1"/>
        <end position="23"/>
    </location>
</feature>
<evidence type="ECO:0000259" key="9">
    <source>
        <dbReference type="Pfam" id="PF18376"/>
    </source>
</evidence>
<dbReference type="PRINTS" id="PR00959">
    <property type="entry name" value="MEVGALKINASE"/>
</dbReference>
<dbReference type="SUPFAM" id="SSF55060">
    <property type="entry name" value="GHMP Kinase, C-terminal domain"/>
    <property type="match status" value="1"/>
</dbReference>
<dbReference type="InterPro" id="IPR020568">
    <property type="entry name" value="Ribosomal_Su5_D2-typ_SF"/>
</dbReference>
<keyword evidence="6" id="KW-0443">Lipid metabolism</keyword>
<dbReference type="KEGG" id="sqz:FQU76_33395"/>
<dbReference type="PANTHER" id="PTHR10977:SF3">
    <property type="entry name" value="DIPHOSPHOMEVALONATE DECARBOXYLASE"/>
    <property type="match status" value="1"/>
</dbReference>
<feature type="domain" description="Diphosphomevalonate decarboxylase-like N-terminal" evidence="10">
    <location>
        <begin position="27"/>
        <end position="177"/>
    </location>
</feature>
<proteinExistence type="inferred from homology"/>
<dbReference type="GO" id="GO:0005524">
    <property type="term" value="F:ATP binding"/>
    <property type="evidence" value="ECO:0007669"/>
    <property type="project" value="UniProtKB-KW"/>
</dbReference>
<dbReference type="Gene3D" id="3.30.70.890">
    <property type="entry name" value="GHMP kinase, C-terminal domain"/>
    <property type="match status" value="1"/>
</dbReference>
<keyword evidence="4" id="KW-0547">Nucleotide-binding</keyword>
<evidence type="ECO:0000313" key="13">
    <source>
        <dbReference type="Proteomes" id="UP000320580"/>
    </source>
</evidence>
<evidence type="ECO:0000256" key="7">
    <source>
        <dbReference type="ARBA" id="ARBA00023239"/>
    </source>
</evidence>
<dbReference type="GO" id="GO:0019287">
    <property type="term" value="P:isopentenyl diphosphate biosynthetic process, mevalonate pathway"/>
    <property type="evidence" value="ECO:0007669"/>
    <property type="project" value="InterPro"/>
</dbReference>
<protein>
    <recommendedName>
        <fullName evidence="2">diphosphomevalonate decarboxylase</fullName>
        <ecNumber evidence="2">4.1.1.33</ecNumber>
    </recommendedName>
</protein>
<comment type="similarity">
    <text evidence="1">Belongs to the diphosphomevalonate decarboxylase family.</text>
</comment>
<dbReference type="EMBL" id="CP042266">
    <property type="protein sequence ID" value="QDY75195.1"/>
    <property type="molecule type" value="Genomic_DNA"/>
</dbReference>
<dbReference type="InterPro" id="IPR005935">
    <property type="entry name" value="Mev_decarb"/>
</dbReference>
<dbReference type="SUPFAM" id="SSF54211">
    <property type="entry name" value="Ribosomal protein S5 domain 2-like"/>
    <property type="match status" value="1"/>
</dbReference>
<keyword evidence="7 12" id="KW-0456">Lyase</keyword>
<evidence type="ECO:0000259" key="10">
    <source>
        <dbReference type="Pfam" id="PF22700"/>
    </source>
</evidence>
<dbReference type="GO" id="GO:0004163">
    <property type="term" value="F:diphosphomevalonate decarboxylase activity"/>
    <property type="evidence" value="ECO:0007669"/>
    <property type="project" value="UniProtKB-EC"/>
</dbReference>
<dbReference type="Pfam" id="PF18376">
    <property type="entry name" value="MDD_C"/>
    <property type="match status" value="1"/>
</dbReference>
<dbReference type="GO" id="GO:0005829">
    <property type="term" value="C:cytosol"/>
    <property type="evidence" value="ECO:0007669"/>
    <property type="project" value="InterPro"/>
</dbReference>
<dbReference type="KEGG" id="sqz:FQU76_00345"/>
<evidence type="ECO:0000256" key="3">
    <source>
        <dbReference type="ARBA" id="ARBA00022516"/>
    </source>
</evidence>
<sequence length="352" mass="35854">MRSEHSAAAPSPGPPERGAAGSATAVAHPNIALIKYWGKRDEGLVLPWTSSLSMTLDVFPTTTRVRLESGSGHDTVALNGVPATGETLRRVTAFLQLVRERAGSGRRAVVETHNTVPTGAGLASSASGFAALAVAAAAVYGLGLDAGGLSRLARRGSGSASRSVFGGFAVWHAGADTGTAAEADLGSYAEPVPAADLDPALVVAVVDAGPKTVSSREAMRRTVDTSPLFGPWAVSGKDDLAEMRAALRRGDIDAVGEIAERNALGMHATMLAARPAVRYLSPATVTVLDSVLRLRRDGIAAYATMDAGPNVKVLCRRADAERVAGAVRDAVPGGTVLVAGPGPGARLLGEGA</sequence>
<dbReference type="PIRSF" id="PIRSF015950">
    <property type="entry name" value="Mev_P_decrbx"/>
    <property type="match status" value="1"/>
</dbReference>
<evidence type="ECO:0000256" key="6">
    <source>
        <dbReference type="ARBA" id="ARBA00023098"/>
    </source>
</evidence>
<evidence type="ECO:0000256" key="8">
    <source>
        <dbReference type="SAM" id="MobiDB-lite"/>
    </source>
</evidence>
<dbReference type="OrthoDB" id="5498344at2"/>
<accession>A0A5B8JS38</accession>
<evidence type="ECO:0000256" key="5">
    <source>
        <dbReference type="ARBA" id="ARBA00022840"/>
    </source>
</evidence>
<dbReference type="InterPro" id="IPR041431">
    <property type="entry name" value="Mvd1_C"/>
</dbReference>
<dbReference type="PANTHER" id="PTHR10977">
    <property type="entry name" value="DIPHOSPHOMEVALONATE DECARBOXYLASE"/>
    <property type="match status" value="1"/>
</dbReference>